<dbReference type="PANTHER" id="PTHR34614">
    <property type="match status" value="1"/>
</dbReference>
<dbReference type="InterPro" id="IPR012337">
    <property type="entry name" value="RNaseH-like_sf"/>
</dbReference>
<dbReference type="Proteomes" id="UP000027616">
    <property type="component" value="Chromosome I"/>
</dbReference>
<dbReference type="NCBIfam" id="NF033559">
    <property type="entry name" value="transpos_IS1634"/>
    <property type="match status" value="1"/>
</dbReference>
<dbReference type="eggNOG" id="COG5421">
    <property type="taxonomic scope" value="Bacteria"/>
</dbReference>
<organism evidence="2 3">
    <name type="scientific">Mucinivorans hirudinis</name>
    <dbReference type="NCBI Taxonomy" id="1433126"/>
    <lineage>
        <taxon>Bacteria</taxon>
        <taxon>Pseudomonadati</taxon>
        <taxon>Bacteroidota</taxon>
        <taxon>Bacteroidia</taxon>
        <taxon>Bacteroidales</taxon>
        <taxon>Rikenellaceae</taxon>
        <taxon>Mucinivorans</taxon>
    </lineage>
</organism>
<evidence type="ECO:0000313" key="2">
    <source>
        <dbReference type="EMBL" id="CDN30236.1"/>
    </source>
</evidence>
<dbReference type="AlphaFoldDB" id="A0A060R5S0"/>
<proteinExistence type="predicted"/>
<dbReference type="STRING" id="1433126.BN938_0129"/>
<feature type="domain" description="Transposase IS4-like" evidence="1">
    <location>
        <begin position="206"/>
        <end position="518"/>
    </location>
</feature>
<accession>A0A060R5S0</accession>
<keyword evidence="3" id="KW-1185">Reference proteome</keyword>
<dbReference type="EMBL" id="HG934468">
    <property type="protein sequence ID" value="CDN30236.1"/>
    <property type="molecule type" value="Genomic_DNA"/>
</dbReference>
<protein>
    <recommendedName>
        <fullName evidence="1">Transposase IS4-like domain-containing protein</fullName>
    </recommendedName>
</protein>
<dbReference type="GO" id="GO:0003677">
    <property type="term" value="F:DNA binding"/>
    <property type="evidence" value="ECO:0007669"/>
    <property type="project" value="InterPro"/>
</dbReference>
<dbReference type="PANTHER" id="PTHR34614:SF2">
    <property type="entry name" value="TRANSPOSASE IS4-LIKE DOMAIN-CONTAINING PROTEIN"/>
    <property type="match status" value="1"/>
</dbReference>
<sequence length="600" mass="68740">MLTPGYLPDLCSDEIVQIRRGLTYMMEQSAYIPAQQAMFTADPRGEYSEKVRGYIEKFWSQIKGSGKIDSARASYDEAERKARKLIDVNTIQHTDAREAGAENVCLQAIRELQLDTFLRREGWSERKINSTLASLIIRTVYSPSEWAALRILDENSAAMELLTGQFGDCPTQREVYAAAPSLYALKDKLERHLCSRTDSLFNLTNRVMLFDLTNFYFEGSKTGSKKAKFGRSKEKRSDCRLLVLALAINTEGFIRYSSILAGNTADPDSLPAMVEGIISKNPVSTNPQQKVMVVIDAGIATEANLGLLKERGYNYLCVSRTKLKDYTLKEEGRSVTVFDSRKRPITIAQVEHREGGDFYLRITSPAKAMTEHSMNQQWRERFELELTKARNALTAKGGTKRYDKVVERVGRALGKYPSVSKYYQIDYIRSGENPEHMSDIRWQIKISQEETEQRFGTYFLRTNIATLDERTTWEYYNLIREIETSNRQLKTDLELRPIYHQTDDNSDAHLFFGLLSYWIVNTVRHKLKLQGITHYWTELKRILSTQKAITTKAENALGEQIELRICSDPTDAASELYRILGYNPIPFRRHTIKTAPPPPN</sequence>
<dbReference type="KEGG" id="rbc:BN938_0129"/>
<reference evidence="2 3" key="1">
    <citation type="journal article" date="2015" name="Genome Announc.">
        <title>Complete Genome Sequence of the Novel Leech Symbiont Mucinivorans hirudinis M3T.</title>
        <authorList>
            <person name="Nelson M.C."/>
            <person name="Bomar L."/>
            <person name="Graf J."/>
        </authorList>
    </citation>
    <scope>NUCLEOTIDE SEQUENCE [LARGE SCALE GENOMIC DNA]</scope>
    <source>
        <strain evidence="3">M3</strain>
    </source>
</reference>
<gene>
    <name evidence="2" type="ORF">BN938_0129</name>
</gene>
<dbReference type="HOGENOM" id="CLU_022426_4_1_10"/>
<dbReference type="GO" id="GO:0004803">
    <property type="term" value="F:transposase activity"/>
    <property type="evidence" value="ECO:0007669"/>
    <property type="project" value="InterPro"/>
</dbReference>
<evidence type="ECO:0000313" key="3">
    <source>
        <dbReference type="Proteomes" id="UP000027616"/>
    </source>
</evidence>
<name>A0A060R5S0_9BACT</name>
<dbReference type="GO" id="GO:0006313">
    <property type="term" value="P:DNA transposition"/>
    <property type="evidence" value="ECO:0007669"/>
    <property type="project" value="InterPro"/>
</dbReference>
<dbReference type="InterPro" id="IPR047654">
    <property type="entry name" value="IS1634_transpos"/>
</dbReference>
<dbReference type="Pfam" id="PF01609">
    <property type="entry name" value="DDE_Tnp_1"/>
    <property type="match status" value="1"/>
</dbReference>
<dbReference type="InterPro" id="IPR002559">
    <property type="entry name" value="Transposase_11"/>
</dbReference>
<evidence type="ECO:0000259" key="1">
    <source>
        <dbReference type="Pfam" id="PF01609"/>
    </source>
</evidence>
<dbReference type="SUPFAM" id="SSF53098">
    <property type="entry name" value="Ribonuclease H-like"/>
    <property type="match status" value="1"/>
</dbReference>